<feature type="transmembrane region" description="Helical" evidence="1">
    <location>
        <begin position="195"/>
        <end position="214"/>
    </location>
</feature>
<evidence type="ECO:0000256" key="1">
    <source>
        <dbReference type="SAM" id="Phobius"/>
    </source>
</evidence>
<accession>A0A3Q9BPS0</accession>
<feature type="transmembrane region" description="Helical" evidence="1">
    <location>
        <begin position="116"/>
        <end position="133"/>
    </location>
</feature>
<evidence type="ECO:0000313" key="2">
    <source>
        <dbReference type="EMBL" id="AZP11736.1"/>
    </source>
</evidence>
<dbReference type="Proteomes" id="UP000275663">
    <property type="component" value="Chromosome"/>
</dbReference>
<organism evidence="2 3">
    <name type="scientific">Undibacterium parvum</name>
    <dbReference type="NCBI Taxonomy" id="401471"/>
    <lineage>
        <taxon>Bacteria</taxon>
        <taxon>Pseudomonadati</taxon>
        <taxon>Pseudomonadota</taxon>
        <taxon>Betaproteobacteria</taxon>
        <taxon>Burkholderiales</taxon>
        <taxon>Oxalobacteraceae</taxon>
        <taxon>Undibacterium</taxon>
    </lineage>
</organism>
<gene>
    <name evidence="2" type="ORF">EJN92_06845</name>
</gene>
<name>A0A3Q9BPS0_9BURK</name>
<dbReference type="OrthoDB" id="286517at2"/>
<keyword evidence="1" id="KW-1133">Transmembrane helix</keyword>
<feature type="transmembrane region" description="Helical" evidence="1">
    <location>
        <begin position="366"/>
        <end position="385"/>
    </location>
</feature>
<reference evidence="2 3" key="1">
    <citation type="journal article" date="2011" name="Int. J. Syst. Evol. Microbiol.">
        <title>Description of Undibacterium oligocarboniphilum sp. nov., isolated from purified water, and Undibacterium pigrum strain CCUG 49012 as the type strain of Undibacterium parvum sp. nov., and emended descriptions of the genus Undibacterium and the species Undibacterium pigrum.</title>
        <authorList>
            <person name="Eder W."/>
            <person name="Wanner G."/>
            <person name="Ludwig W."/>
            <person name="Busse H.J."/>
            <person name="Ziemke-Kageler F."/>
            <person name="Lang E."/>
        </authorList>
    </citation>
    <scope>NUCLEOTIDE SEQUENCE [LARGE SCALE GENOMIC DNA]</scope>
    <source>
        <strain evidence="2 3">DSM 23061</strain>
    </source>
</reference>
<feature type="transmembrane region" description="Helical" evidence="1">
    <location>
        <begin position="139"/>
        <end position="165"/>
    </location>
</feature>
<protein>
    <recommendedName>
        <fullName evidence="4">Glycosyltransferase RgtA/B/C/D-like domain-containing protein</fullName>
    </recommendedName>
</protein>
<sequence>MSLFSIRLFTAPIFLVVAAGSIVISYLAKDPALKDLFNSDAVFLPLLFQNLFDFGGNIRDWYLTPAPYFFPDYLVFLVSHYVGENIYSRIVIFAIIQTSIMFVFTYLISRQLEKKSALFTSTLVTILMTWLSLNAGEPFILMLFSAFHFGAFISSMIFILLLLLYPKCKTNSHRALILSIQSILTFLSSLSDTLFVVQTLIPVFFSVLLINIIFHEKQFRNYLPATIPLPFGILGLVLYPNLIEHNTRYSIVIGIEKIDVNFSTILSIFNQVIVKTPFFGVAFIFYLAFSVLCFMYLLKKRFLFNISKQLIQIIIFVFFSILSMLFVALLVTNQAQLPPRYYIATFIWPIIIGTIVCAYMLKNKFFYFYCSISIVISVYLCLNALSIARNNEVSDDFYPKDISCLDRAISEENLSNGIAQYWDAKYIQAFSKSGVTLAQYWDDLNEMRWITSKTFFKNNYDFAIVSKDAKLFKKSIEQINIVIGVPQKTITCGNRDLLIYGKNNFRTRKINIPGDSYKWLGCNLPTVSGNYTSKCEIENERNSKPGALSFGPYEKLPSGNYFFEIEYVSDQRKSDVVGDWDLAIALPEQAKVLQNGTLLGTDAKEGKVSGFFSIDSVFNMEKIEFRTFARTGQRIKIIYFVLKRLT</sequence>
<feature type="transmembrane region" description="Helical" evidence="1">
    <location>
        <begin position="221"/>
        <end position="239"/>
    </location>
</feature>
<feature type="transmembrane region" description="Helical" evidence="1">
    <location>
        <begin position="278"/>
        <end position="298"/>
    </location>
</feature>
<evidence type="ECO:0000313" key="3">
    <source>
        <dbReference type="Proteomes" id="UP000275663"/>
    </source>
</evidence>
<dbReference type="AlphaFoldDB" id="A0A3Q9BPS0"/>
<keyword evidence="3" id="KW-1185">Reference proteome</keyword>
<dbReference type="KEGG" id="upv:EJN92_06845"/>
<dbReference type="EMBL" id="CP034464">
    <property type="protein sequence ID" value="AZP11736.1"/>
    <property type="molecule type" value="Genomic_DNA"/>
</dbReference>
<proteinExistence type="predicted"/>
<keyword evidence="1" id="KW-0812">Transmembrane</keyword>
<feature type="transmembrane region" description="Helical" evidence="1">
    <location>
        <begin position="7"/>
        <end position="28"/>
    </location>
</feature>
<keyword evidence="1" id="KW-0472">Membrane</keyword>
<feature type="transmembrane region" description="Helical" evidence="1">
    <location>
        <begin position="86"/>
        <end position="109"/>
    </location>
</feature>
<evidence type="ECO:0008006" key="4">
    <source>
        <dbReference type="Google" id="ProtNLM"/>
    </source>
</evidence>
<feature type="transmembrane region" description="Helical" evidence="1">
    <location>
        <begin position="310"/>
        <end position="329"/>
    </location>
</feature>
<feature type="transmembrane region" description="Helical" evidence="1">
    <location>
        <begin position="341"/>
        <end position="361"/>
    </location>
</feature>
<dbReference type="RefSeq" id="WP_126127121.1">
    <property type="nucleotide sequence ID" value="NZ_CP034464.1"/>
</dbReference>